<reference evidence="4" key="2">
    <citation type="submission" date="2020-08" db="EMBL/GenBank/DDBJ databases">
        <authorList>
            <person name="Kikuchi T."/>
        </authorList>
    </citation>
    <scope>NUCLEOTIDE SEQUENCE</scope>
    <source>
        <strain evidence="3">Ka4C1</strain>
    </source>
</reference>
<dbReference type="SUPFAM" id="SSF49354">
    <property type="entry name" value="PapD-like"/>
    <property type="match status" value="1"/>
</dbReference>
<dbReference type="InterPro" id="IPR008962">
    <property type="entry name" value="PapD-like_sf"/>
</dbReference>
<dbReference type="AlphaFoldDB" id="A0A1I7RI53"/>
<dbReference type="InterPro" id="IPR013783">
    <property type="entry name" value="Ig-like_fold"/>
</dbReference>
<feature type="compositionally biased region" description="Low complexity" evidence="1">
    <location>
        <begin position="66"/>
        <end position="99"/>
    </location>
</feature>
<sequence length="328" mass="35319">MPEKKRKVIVASRVHTQGEKETKIVTTRTQSTGPTKQSKPKASTPAGTPKATKNANNRKTVTQTLPSPKNAAKPSPNPKTTSSMPSPTPKTAAATTPIKRIPAKASPAQTARPAEPPPSVVNEPAEPLAAAPVTAEPVAAATPTVRPALPTLKPAAKPMVSEATVEPEKTTTTAYTDLQKPKSPAKAEKVPARNYEATKTMGGGLDYSILVKPQKPMFYKDQAWLTLFIVNTSKFRLCFRIIPPNSKNFTVTPLSGFVEIGKSTYVAIQRLKMAVEYEDRLEIEFGPDTGVQQAAVLFDDAYCDSDKMEVLITCTNQPEPVKKSSKPT</sequence>
<gene>
    <name evidence="3" type="ORF">BXYJ_LOCUS8758</name>
</gene>
<feature type="domain" description="MSP" evidence="2">
    <location>
        <begin position="208"/>
        <end position="328"/>
    </location>
</feature>
<dbReference type="EMBL" id="CAJFDI010000004">
    <property type="protein sequence ID" value="CAD5225864.1"/>
    <property type="molecule type" value="Genomic_DNA"/>
</dbReference>
<keyword evidence="6" id="KW-1185">Reference proteome</keyword>
<reference evidence="7" key="1">
    <citation type="submission" date="2016-11" db="UniProtKB">
        <authorList>
            <consortium name="WormBaseParasite"/>
        </authorList>
    </citation>
    <scope>IDENTIFICATION</scope>
</reference>
<evidence type="ECO:0000313" key="7">
    <source>
        <dbReference type="WBParaSite" id="BXY_0038200.1"/>
    </source>
</evidence>
<evidence type="ECO:0000256" key="1">
    <source>
        <dbReference type="SAM" id="MobiDB-lite"/>
    </source>
</evidence>
<name>A0A1I7RI53_BURXY</name>
<evidence type="ECO:0000313" key="4">
    <source>
        <dbReference type="EMBL" id="CAG9115149.1"/>
    </source>
</evidence>
<dbReference type="Proteomes" id="UP000582659">
    <property type="component" value="Unassembled WGS sequence"/>
</dbReference>
<accession>A0A1I7RI53</accession>
<dbReference type="EMBL" id="CAJFCV020000004">
    <property type="protein sequence ID" value="CAG9115149.1"/>
    <property type="molecule type" value="Genomic_DNA"/>
</dbReference>
<organism evidence="5 7">
    <name type="scientific">Bursaphelenchus xylophilus</name>
    <name type="common">Pinewood nematode worm</name>
    <name type="synonym">Aphelenchoides xylophilus</name>
    <dbReference type="NCBI Taxonomy" id="6326"/>
    <lineage>
        <taxon>Eukaryota</taxon>
        <taxon>Metazoa</taxon>
        <taxon>Ecdysozoa</taxon>
        <taxon>Nematoda</taxon>
        <taxon>Chromadorea</taxon>
        <taxon>Rhabditida</taxon>
        <taxon>Tylenchina</taxon>
        <taxon>Tylenchomorpha</taxon>
        <taxon>Aphelenchoidea</taxon>
        <taxon>Aphelenchoididae</taxon>
        <taxon>Bursaphelenchus</taxon>
    </lineage>
</organism>
<dbReference type="InterPro" id="IPR000535">
    <property type="entry name" value="MSP_dom"/>
</dbReference>
<proteinExistence type="predicted"/>
<evidence type="ECO:0000313" key="5">
    <source>
        <dbReference type="Proteomes" id="UP000095284"/>
    </source>
</evidence>
<evidence type="ECO:0000313" key="3">
    <source>
        <dbReference type="EMBL" id="CAD5225864.1"/>
    </source>
</evidence>
<dbReference type="Gene3D" id="2.60.40.10">
    <property type="entry name" value="Immunoglobulins"/>
    <property type="match status" value="1"/>
</dbReference>
<feature type="compositionally biased region" description="Polar residues" evidence="1">
    <location>
        <begin position="24"/>
        <end position="41"/>
    </location>
</feature>
<dbReference type="PROSITE" id="PS50202">
    <property type="entry name" value="MSP"/>
    <property type="match status" value="1"/>
</dbReference>
<dbReference type="Proteomes" id="UP000095284">
    <property type="component" value="Unplaced"/>
</dbReference>
<feature type="region of interest" description="Disordered" evidence="1">
    <location>
        <begin position="1"/>
        <end position="125"/>
    </location>
</feature>
<dbReference type="WBParaSite" id="BXY_0038200.1">
    <property type="protein sequence ID" value="BXY_0038200.1"/>
    <property type="gene ID" value="BXY_0038200"/>
</dbReference>
<evidence type="ECO:0000313" key="6">
    <source>
        <dbReference type="Proteomes" id="UP000659654"/>
    </source>
</evidence>
<dbReference type="SMR" id="A0A1I7RI53"/>
<protein>
    <submittedName>
        <fullName evidence="3">(pine wood nematode) hypothetical protein</fullName>
    </submittedName>
    <submittedName>
        <fullName evidence="7">MSP domain-containing protein</fullName>
    </submittedName>
</protein>
<feature type="compositionally biased region" description="Polar residues" evidence="1">
    <location>
        <begin position="51"/>
        <end position="65"/>
    </location>
</feature>
<evidence type="ECO:0000259" key="2">
    <source>
        <dbReference type="PROSITE" id="PS50202"/>
    </source>
</evidence>
<dbReference type="Proteomes" id="UP000659654">
    <property type="component" value="Unassembled WGS sequence"/>
</dbReference>